<gene>
    <name evidence="3" type="ORF">VSH64_00880</name>
</gene>
<evidence type="ECO:0000313" key="3">
    <source>
        <dbReference type="EMBL" id="WSE30699.1"/>
    </source>
</evidence>
<keyword evidence="1" id="KW-0456">Lyase</keyword>
<evidence type="ECO:0000259" key="2">
    <source>
        <dbReference type="Pfam" id="PF04909"/>
    </source>
</evidence>
<dbReference type="RefSeq" id="WP_326569643.1">
    <property type="nucleotide sequence ID" value="NZ_CP142149.1"/>
</dbReference>
<accession>A0ABZ1I9N8</accession>
<dbReference type="Pfam" id="PF04909">
    <property type="entry name" value="Amidohydro_2"/>
    <property type="match status" value="1"/>
</dbReference>
<sequence>MDGKIALEEHFATEDTLGDSEPYAPPALWPTLRARLLDLDGQRLRLMDAHGIELMLLSLNSPAVQGIPDAVKAAELARRANDTLAEHVAARPDRFRGFAALPLQDPDLATAELRRAVTELGFVGALVNSFTELDDAGTITYYDTPEYDPFWAEVARLGVPFYLHPRNPLPQDARVYAGHEWLLGPAWAFGQQTAVHALRLAASGLFDRHPGVNVILGHLGEGLPYSLWRIDHHNKWTNAALPYAAERPITDYFTEHFYVTTSGNFRTPTLLAAMSELSADRVLFSTDWPFENIDHAADWFDSAPLNEPDRRKIGRDNARTLFRLP</sequence>
<dbReference type="PANTHER" id="PTHR21240">
    <property type="entry name" value="2-AMINO-3-CARBOXYLMUCONATE-6-SEMIALDEHYDE DECARBOXYLASE"/>
    <property type="match status" value="1"/>
</dbReference>
<feature type="domain" description="Amidohydrolase-related" evidence="2">
    <location>
        <begin position="61"/>
        <end position="324"/>
    </location>
</feature>
<dbReference type="PANTHER" id="PTHR21240:SF31">
    <property type="entry name" value="AMIDOHYDROLASE FAMILY PROTEIN (AFU_ORTHOLOGUE AFUA_7G05840)"/>
    <property type="match status" value="1"/>
</dbReference>
<organism evidence="3 4">
    <name type="scientific">Amycolatopsis rhabdoformis</name>
    <dbReference type="NCBI Taxonomy" id="1448059"/>
    <lineage>
        <taxon>Bacteria</taxon>
        <taxon>Bacillati</taxon>
        <taxon>Actinomycetota</taxon>
        <taxon>Actinomycetes</taxon>
        <taxon>Pseudonocardiales</taxon>
        <taxon>Pseudonocardiaceae</taxon>
        <taxon>Amycolatopsis</taxon>
    </lineage>
</organism>
<dbReference type="InterPro" id="IPR032465">
    <property type="entry name" value="ACMSD"/>
</dbReference>
<keyword evidence="4" id="KW-1185">Reference proteome</keyword>
<dbReference type="InterPro" id="IPR006680">
    <property type="entry name" value="Amidohydro-rel"/>
</dbReference>
<reference evidence="3 4" key="1">
    <citation type="journal article" date="2015" name="Int. J. Syst. Evol. Microbiol.">
        <title>Amycolatopsis rhabdoformis sp. nov., an actinomycete isolated from a tropical forest soil.</title>
        <authorList>
            <person name="Souza W.R."/>
            <person name="Silva R.E."/>
            <person name="Goodfellow M."/>
            <person name="Busarakam K."/>
            <person name="Figueiro F.S."/>
            <person name="Ferreira D."/>
            <person name="Rodrigues-Filho E."/>
            <person name="Moraes L.A.B."/>
            <person name="Zucchi T.D."/>
        </authorList>
    </citation>
    <scope>NUCLEOTIDE SEQUENCE [LARGE SCALE GENOMIC DNA]</scope>
    <source>
        <strain evidence="3 4">NCIMB 14900</strain>
    </source>
</reference>
<dbReference type="EMBL" id="CP142149">
    <property type="protein sequence ID" value="WSE30699.1"/>
    <property type="molecule type" value="Genomic_DNA"/>
</dbReference>
<name>A0ABZ1I9N8_9PSEU</name>
<proteinExistence type="predicted"/>
<dbReference type="Gene3D" id="3.20.20.140">
    <property type="entry name" value="Metal-dependent hydrolases"/>
    <property type="match status" value="1"/>
</dbReference>
<evidence type="ECO:0000313" key="4">
    <source>
        <dbReference type="Proteomes" id="UP001330812"/>
    </source>
</evidence>
<dbReference type="InterPro" id="IPR032466">
    <property type="entry name" value="Metal_Hydrolase"/>
</dbReference>
<protein>
    <submittedName>
        <fullName evidence="3">Amidohydrolase family protein</fullName>
    </submittedName>
</protein>
<dbReference type="SUPFAM" id="SSF51556">
    <property type="entry name" value="Metallo-dependent hydrolases"/>
    <property type="match status" value="1"/>
</dbReference>
<dbReference type="Proteomes" id="UP001330812">
    <property type="component" value="Chromosome"/>
</dbReference>
<evidence type="ECO:0000256" key="1">
    <source>
        <dbReference type="ARBA" id="ARBA00023239"/>
    </source>
</evidence>